<organism evidence="1">
    <name type="scientific">marine sediment metagenome</name>
    <dbReference type="NCBI Taxonomy" id="412755"/>
    <lineage>
        <taxon>unclassified sequences</taxon>
        <taxon>metagenomes</taxon>
        <taxon>ecological metagenomes</taxon>
    </lineage>
</organism>
<gene>
    <name evidence="1" type="ORF">S01H1_53190</name>
</gene>
<evidence type="ECO:0000313" key="1">
    <source>
        <dbReference type="EMBL" id="GAG22161.1"/>
    </source>
</evidence>
<proteinExistence type="predicted"/>
<accession>X0XB42</accession>
<dbReference type="EMBL" id="BARS01034430">
    <property type="protein sequence ID" value="GAG22161.1"/>
    <property type="molecule type" value="Genomic_DNA"/>
</dbReference>
<reference evidence="1" key="1">
    <citation type="journal article" date="2014" name="Front. Microbiol.">
        <title>High frequency of phylogenetically diverse reductive dehalogenase-homologous genes in deep subseafloor sedimentary metagenomes.</title>
        <authorList>
            <person name="Kawai M."/>
            <person name="Futagami T."/>
            <person name="Toyoda A."/>
            <person name="Takaki Y."/>
            <person name="Nishi S."/>
            <person name="Hori S."/>
            <person name="Arai W."/>
            <person name="Tsubouchi T."/>
            <person name="Morono Y."/>
            <person name="Uchiyama I."/>
            <person name="Ito T."/>
            <person name="Fujiyama A."/>
            <person name="Inagaki F."/>
            <person name="Takami H."/>
        </authorList>
    </citation>
    <scope>NUCLEOTIDE SEQUENCE</scope>
    <source>
        <strain evidence="1">Expedition CK06-06</strain>
    </source>
</reference>
<name>X0XB42_9ZZZZ</name>
<sequence length="46" mass="5239">MDRNAVACTRRPIKPHGYRNPLPKTGKNIHLVKPDHIYLLCLLDCG</sequence>
<protein>
    <submittedName>
        <fullName evidence="1">Uncharacterized protein</fullName>
    </submittedName>
</protein>
<comment type="caution">
    <text evidence="1">The sequence shown here is derived from an EMBL/GenBank/DDBJ whole genome shotgun (WGS) entry which is preliminary data.</text>
</comment>
<dbReference type="AlphaFoldDB" id="X0XB42"/>